<feature type="region of interest" description="Disordered" evidence="3">
    <location>
        <begin position="188"/>
        <end position="214"/>
    </location>
</feature>
<sequence length="214" mass="24411">MKTQRPCKIWNATRSSNLKKGVAASNLDELIQKGKEKLGIPDDSKVKVVLEEDGTEVEDNDYFLCLKDNTTFLLLKPGEKWTKVRDPSPDETDFGKEIYKVDTDSATSSGITITIQRLKDRLQEDPEAFFLLSNEELQDIVDLDPHELARILQDSTSNVETLQETCQRYLDDRIKTSEAMELLKLYQRASESSGDNHVARPADHDGNPKRKRKR</sequence>
<dbReference type="Proteomes" id="UP000085678">
    <property type="component" value="Unplaced"/>
</dbReference>
<evidence type="ECO:0000313" key="6">
    <source>
        <dbReference type="RefSeq" id="XP_013416687.1"/>
    </source>
</evidence>
<dbReference type="SMART" id="SM00266">
    <property type="entry name" value="CAD"/>
    <property type="match status" value="1"/>
</dbReference>
<dbReference type="RefSeq" id="XP_013416687.1">
    <property type="nucleotide sequence ID" value="XM_013561233.1"/>
</dbReference>
<dbReference type="Pfam" id="PF02017">
    <property type="entry name" value="CIDE-N"/>
    <property type="match status" value="1"/>
</dbReference>
<dbReference type="AlphaFoldDB" id="A0A1S3K2E1"/>
<organism evidence="5 6">
    <name type="scientific">Lingula anatina</name>
    <name type="common">Brachiopod</name>
    <name type="synonym">Lingula unguis</name>
    <dbReference type="NCBI Taxonomy" id="7574"/>
    <lineage>
        <taxon>Eukaryota</taxon>
        <taxon>Metazoa</taxon>
        <taxon>Spiralia</taxon>
        <taxon>Lophotrochozoa</taxon>
        <taxon>Brachiopoda</taxon>
        <taxon>Linguliformea</taxon>
        <taxon>Lingulata</taxon>
        <taxon>Lingulida</taxon>
        <taxon>Linguloidea</taxon>
        <taxon>Lingulidae</taxon>
        <taxon>Lingula</taxon>
    </lineage>
</organism>
<dbReference type="KEGG" id="lak:106178165"/>
<evidence type="ECO:0000256" key="1">
    <source>
        <dbReference type="ARBA" id="ARBA00022703"/>
    </source>
</evidence>
<evidence type="ECO:0000256" key="2">
    <source>
        <dbReference type="PROSITE-ProRule" id="PRU00447"/>
    </source>
</evidence>
<proteinExistence type="predicted"/>
<dbReference type="CDD" id="cd01615">
    <property type="entry name" value="CIDE_N"/>
    <property type="match status" value="1"/>
</dbReference>
<dbReference type="GO" id="GO:0006915">
    <property type="term" value="P:apoptotic process"/>
    <property type="evidence" value="ECO:0007669"/>
    <property type="project" value="UniProtKB-UniRule"/>
</dbReference>
<gene>
    <name evidence="6" type="primary">LOC106178165</name>
</gene>
<evidence type="ECO:0000256" key="3">
    <source>
        <dbReference type="SAM" id="MobiDB-lite"/>
    </source>
</evidence>
<dbReference type="SUPFAM" id="SSF54277">
    <property type="entry name" value="CAD &amp; PB1 domains"/>
    <property type="match status" value="1"/>
</dbReference>
<dbReference type="InParanoid" id="A0A1S3K2E1"/>
<keyword evidence="1 2" id="KW-0053">Apoptosis</keyword>
<dbReference type="PANTHER" id="PTHR12306">
    <property type="entry name" value="CELL DEATH ACTIVATOR CIDE"/>
    <property type="match status" value="1"/>
</dbReference>
<dbReference type="InterPro" id="IPR015121">
    <property type="entry name" value="DNA_fragmentation_mid_dom"/>
</dbReference>
<dbReference type="SUPFAM" id="SSF81783">
    <property type="entry name" value="C-terminal domain of DFF45/ICAD (DFF-C domain)"/>
    <property type="match status" value="1"/>
</dbReference>
<dbReference type="GeneID" id="106178165"/>
<evidence type="ECO:0000259" key="4">
    <source>
        <dbReference type="PROSITE" id="PS51135"/>
    </source>
</evidence>
<feature type="domain" description="CIDE-N" evidence="4">
    <location>
        <begin position="3"/>
        <end position="83"/>
    </location>
</feature>
<name>A0A1S3K2E1_LINAN</name>
<dbReference type="InterPro" id="IPR027296">
    <property type="entry name" value="DFF-C"/>
</dbReference>
<dbReference type="Gene3D" id="3.10.20.10">
    <property type="match status" value="1"/>
</dbReference>
<reference evidence="6" key="1">
    <citation type="submission" date="2025-08" db="UniProtKB">
        <authorList>
            <consortium name="RefSeq"/>
        </authorList>
    </citation>
    <scope>IDENTIFICATION</scope>
    <source>
        <tissue evidence="6">Gonads</tissue>
    </source>
</reference>
<dbReference type="PANTHER" id="PTHR12306:SF15">
    <property type="entry name" value="DNAATION FACTOR-RELATED PROTEIN 1, ISOFORM B-RELATED"/>
    <property type="match status" value="1"/>
</dbReference>
<dbReference type="InterPro" id="IPR003508">
    <property type="entry name" value="CIDE-N_dom"/>
</dbReference>
<dbReference type="Gene3D" id="1.10.1490.10">
    <property type="entry name" value="C-terminal domain of DFF45/ICAD (DFF-C domain)"/>
    <property type="match status" value="1"/>
</dbReference>
<accession>A0A1S3K2E1</accession>
<dbReference type="STRING" id="7574.A0A1S3K2E1"/>
<evidence type="ECO:0000313" key="5">
    <source>
        <dbReference type="Proteomes" id="UP000085678"/>
    </source>
</evidence>
<dbReference type="GO" id="GO:0042981">
    <property type="term" value="P:regulation of apoptotic process"/>
    <property type="evidence" value="ECO:0007669"/>
    <property type="project" value="TreeGrafter"/>
</dbReference>
<dbReference type="Pfam" id="PF09033">
    <property type="entry name" value="DFF-C"/>
    <property type="match status" value="1"/>
</dbReference>
<feature type="compositionally biased region" description="Basic and acidic residues" evidence="3">
    <location>
        <begin position="197"/>
        <end position="208"/>
    </location>
</feature>
<dbReference type="OrthoDB" id="9387550at2759"/>
<dbReference type="FunCoup" id="A0A1S3K2E1">
    <property type="interactions" value="50"/>
</dbReference>
<dbReference type="PROSITE" id="PS51135">
    <property type="entry name" value="CIDE_N"/>
    <property type="match status" value="1"/>
</dbReference>
<keyword evidence="5" id="KW-1185">Reference proteome</keyword>
<protein>
    <submittedName>
        <fullName evidence="6">DNAation factor subunit alpha-like</fullName>
    </submittedName>
</protein>